<accession>A0AAN5D5C1</accession>
<protein>
    <submittedName>
        <fullName evidence="2">Uncharacterized protein</fullName>
    </submittedName>
</protein>
<proteinExistence type="predicted"/>
<evidence type="ECO:0000313" key="3">
    <source>
        <dbReference type="Proteomes" id="UP001328107"/>
    </source>
</evidence>
<sequence>EQKQDKNSSDTRSMRKRRIPARYLDGGDGPFLKTVKSEPVEKQEKKKRSSSKGPAQLKLVKSENPEKNELDCPICENYSTRSVAGWDWHLKSRHSTTTLQAGYVLRCDCGHECYSAKHSRECDVANFTLLPKQQKMTPMCISCEKYPSTASGYYQHLSKHHKTSLAKNGLFLLCACGFKCTSRDNWKNHDNKCAGNDFTLHELDEE</sequence>
<evidence type="ECO:0000313" key="2">
    <source>
        <dbReference type="EMBL" id="GMR56689.1"/>
    </source>
</evidence>
<organism evidence="2 3">
    <name type="scientific">Pristionchus mayeri</name>
    <dbReference type="NCBI Taxonomy" id="1317129"/>
    <lineage>
        <taxon>Eukaryota</taxon>
        <taxon>Metazoa</taxon>
        <taxon>Ecdysozoa</taxon>
        <taxon>Nematoda</taxon>
        <taxon>Chromadorea</taxon>
        <taxon>Rhabditida</taxon>
        <taxon>Rhabditina</taxon>
        <taxon>Diplogasteromorpha</taxon>
        <taxon>Diplogasteroidea</taxon>
        <taxon>Neodiplogasteridae</taxon>
        <taxon>Pristionchus</taxon>
    </lineage>
</organism>
<dbReference type="EMBL" id="BTRK01000006">
    <property type="protein sequence ID" value="GMR56689.1"/>
    <property type="molecule type" value="Genomic_DNA"/>
</dbReference>
<feature type="compositionally biased region" description="Basic and acidic residues" evidence="1">
    <location>
        <begin position="1"/>
        <end position="13"/>
    </location>
</feature>
<feature type="non-terminal residue" evidence="2">
    <location>
        <position position="1"/>
    </location>
</feature>
<comment type="caution">
    <text evidence="2">The sequence shown here is derived from an EMBL/GenBank/DDBJ whole genome shotgun (WGS) entry which is preliminary data.</text>
</comment>
<dbReference type="Proteomes" id="UP001328107">
    <property type="component" value="Unassembled WGS sequence"/>
</dbReference>
<evidence type="ECO:0000256" key="1">
    <source>
        <dbReference type="SAM" id="MobiDB-lite"/>
    </source>
</evidence>
<keyword evidence="3" id="KW-1185">Reference proteome</keyword>
<name>A0AAN5D5C1_9BILA</name>
<dbReference type="AlphaFoldDB" id="A0AAN5D5C1"/>
<feature type="region of interest" description="Disordered" evidence="1">
    <location>
        <begin position="1"/>
        <end position="62"/>
    </location>
</feature>
<reference evidence="3" key="1">
    <citation type="submission" date="2022-10" db="EMBL/GenBank/DDBJ databases">
        <title>Genome assembly of Pristionchus species.</title>
        <authorList>
            <person name="Yoshida K."/>
            <person name="Sommer R.J."/>
        </authorList>
    </citation>
    <scope>NUCLEOTIDE SEQUENCE [LARGE SCALE GENOMIC DNA]</scope>
    <source>
        <strain evidence="3">RS5460</strain>
    </source>
</reference>
<gene>
    <name evidence="2" type="ORF">PMAYCL1PPCAC_26884</name>
</gene>
<feature type="compositionally biased region" description="Basic and acidic residues" evidence="1">
    <location>
        <begin position="35"/>
        <end position="44"/>
    </location>
</feature>